<feature type="region of interest" description="Disordered" evidence="1">
    <location>
        <begin position="1"/>
        <end position="142"/>
    </location>
</feature>
<evidence type="ECO:0000313" key="3">
    <source>
        <dbReference type="Proteomes" id="UP001342314"/>
    </source>
</evidence>
<evidence type="ECO:0000313" key="2">
    <source>
        <dbReference type="EMBL" id="GJN94054.1"/>
    </source>
</evidence>
<feature type="region of interest" description="Disordered" evidence="1">
    <location>
        <begin position="180"/>
        <end position="229"/>
    </location>
</feature>
<feature type="compositionally biased region" description="Basic residues" evidence="1">
    <location>
        <begin position="199"/>
        <end position="218"/>
    </location>
</feature>
<reference evidence="2 3" key="1">
    <citation type="submission" date="2021-12" db="EMBL/GenBank/DDBJ databases">
        <title>High titer production of polyol ester of fatty acids by Rhodotorula paludigena BS15 towards product separation-free biomass refinery.</title>
        <authorList>
            <person name="Mano J."/>
            <person name="Ono H."/>
            <person name="Tanaka T."/>
            <person name="Naito K."/>
            <person name="Sushida H."/>
            <person name="Ike M."/>
            <person name="Tokuyasu K."/>
            <person name="Kitaoka M."/>
        </authorList>
    </citation>
    <scope>NUCLEOTIDE SEQUENCE [LARGE SCALE GENOMIC DNA]</scope>
    <source>
        <strain evidence="2 3">BS15</strain>
    </source>
</reference>
<gene>
    <name evidence="2" type="ORF">Rhopal_007117-T1</name>
</gene>
<name>A0AAV5GY08_9BASI</name>
<protein>
    <submittedName>
        <fullName evidence="2">Uncharacterized protein</fullName>
    </submittedName>
</protein>
<organism evidence="2 3">
    <name type="scientific">Rhodotorula paludigena</name>
    <dbReference type="NCBI Taxonomy" id="86838"/>
    <lineage>
        <taxon>Eukaryota</taxon>
        <taxon>Fungi</taxon>
        <taxon>Dikarya</taxon>
        <taxon>Basidiomycota</taxon>
        <taxon>Pucciniomycotina</taxon>
        <taxon>Microbotryomycetes</taxon>
        <taxon>Sporidiobolales</taxon>
        <taxon>Sporidiobolaceae</taxon>
        <taxon>Rhodotorula</taxon>
    </lineage>
</organism>
<feature type="compositionally biased region" description="Low complexity" evidence="1">
    <location>
        <begin position="186"/>
        <end position="198"/>
    </location>
</feature>
<dbReference type="EMBL" id="BQKY01000016">
    <property type="protein sequence ID" value="GJN94054.1"/>
    <property type="molecule type" value="Genomic_DNA"/>
</dbReference>
<accession>A0AAV5GY08</accession>
<evidence type="ECO:0000256" key="1">
    <source>
        <dbReference type="SAM" id="MobiDB-lite"/>
    </source>
</evidence>
<dbReference type="AlphaFoldDB" id="A0AAV5GY08"/>
<feature type="compositionally biased region" description="Low complexity" evidence="1">
    <location>
        <begin position="150"/>
        <end position="167"/>
    </location>
</feature>
<feature type="region of interest" description="Disordered" evidence="1">
    <location>
        <begin position="148"/>
        <end position="167"/>
    </location>
</feature>
<feature type="compositionally biased region" description="Low complexity" evidence="1">
    <location>
        <begin position="17"/>
        <end position="34"/>
    </location>
</feature>
<proteinExistence type="predicted"/>
<keyword evidence="3" id="KW-1185">Reference proteome</keyword>
<dbReference type="Proteomes" id="UP001342314">
    <property type="component" value="Unassembled WGS sequence"/>
</dbReference>
<comment type="caution">
    <text evidence="2">The sequence shown here is derived from an EMBL/GenBank/DDBJ whole genome shotgun (WGS) entry which is preliminary data.</text>
</comment>
<feature type="compositionally biased region" description="Low complexity" evidence="1">
    <location>
        <begin position="106"/>
        <end position="133"/>
    </location>
</feature>
<sequence length="229" mass="23761">MLKSVCTRAPPAPSLGSPVSSSPTAASAPLAEPSYLPGWDDATLPNFLLDYGGSEDNEPTLKTPLFRDPTPFPRIKIESDDEDDAALLKDPSSAGIGYENAGAGELTSSTSSSSLSTPPSLIASPPSSPSLPSHPNVCKPSIKNVRFRVPAKAPASPPSSSGDSPAISFRSLSLIDRIAPLASDHPTNVPTSVSTSSKGKGRKKKVPRGPKAGKRSKKSLLERIGPQVE</sequence>